<protein>
    <recommendedName>
        <fullName evidence="4">Transmembrane protein</fullName>
    </recommendedName>
</protein>
<dbReference type="RefSeq" id="WP_154330276.1">
    <property type="nucleotide sequence ID" value="NZ_JAVSKO010000009.1"/>
</dbReference>
<reference evidence="2" key="1">
    <citation type="submission" date="2023-07" db="EMBL/GenBank/DDBJ databases">
        <title>Comparative genomics of clinical Stenotrophomonas maltophilia isolates reveals regions of diversity which correlate with colonization and persistence in vivo.</title>
        <authorList>
            <person name="Mcdaniel M.S."/>
            <person name="Swords W.E."/>
            <person name="Sumpter N.A."/>
            <person name="Lindgren N.R."/>
            <person name="Billiot C.E."/>
        </authorList>
    </citation>
    <scope>NUCLEOTIDE SEQUENCE</scope>
    <source>
        <strain evidence="2">Ism4</strain>
    </source>
</reference>
<dbReference type="AlphaFoldDB" id="A0AAJ2JFQ9"/>
<evidence type="ECO:0000313" key="2">
    <source>
        <dbReference type="EMBL" id="MDT3470237.1"/>
    </source>
</evidence>
<name>A0AAJ2JFQ9_STEMA</name>
<feature type="transmembrane region" description="Helical" evidence="1">
    <location>
        <begin position="91"/>
        <end position="115"/>
    </location>
</feature>
<keyword evidence="1" id="KW-1133">Transmembrane helix</keyword>
<evidence type="ECO:0008006" key="4">
    <source>
        <dbReference type="Google" id="ProtNLM"/>
    </source>
</evidence>
<proteinExistence type="predicted"/>
<keyword evidence="1" id="KW-0812">Transmembrane</keyword>
<evidence type="ECO:0000313" key="3">
    <source>
        <dbReference type="Proteomes" id="UP001251948"/>
    </source>
</evidence>
<sequence length="153" mass="17182">MENWLVQGLAVFVISSIVTSLAKWAYAKAGFWNEKLGLAMNRAELRKVQHLALDKSNLVQFLLTQLLWCFCFLAIALMFAPLAYATGGLPWLGAVVTLGALAIYGCVIFPLGMVVRLRKGDSYIQRQMARIERGEKFFETRRSSRRSSDDSTT</sequence>
<organism evidence="2 3">
    <name type="scientific">Stenotrophomonas maltophilia</name>
    <name type="common">Pseudomonas maltophilia</name>
    <name type="synonym">Xanthomonas maltophilia</name>
    <dbReference type="NCBI Taxonomy" id="40324"/>
    <lineage>
        <taxon>Bacteria</taxon>
        <taxon>Pseudomonadati</taxon>
        <taxon>Pseudomonadota</taxon>
        <taxon>Gammaproteobacteria</taxon>
        <taxon>Lysobacterales</taxon>
        <taxon>Lysobacteraceae</taxon>
        <taxon>Stenotrophomonas</taxon>
        <taxon>Stenotrophomonas maltophilia group</taxon>
    </lineage>
</organism>
<keyword evidence="1" id="KW-0472">Membrane</keyword>
<comment type="caution">
    <text evidence="2">The sequence shown here is derived from an EMBL/GenBank/DDBJ whole genome shotgun (WGS) entry which is preliminary data.</text>
</comment>
<accession>A0AAJ2JFQ9</accession>
<dbReference type="Proteomes" id="UP001251948">
    <property type="component" value="Unassembled WGS sequence"/>
</dbReference>
<feature type="transmembrane region" description="Helical" evidence="1">
    <location>
        <begin position="61"/>
        <end position="85"/>
    </location>
</feature>
<feature type="transmembrane region" description="Helical" evidence="1">
    <location>
        <begin position="6"/>
        <end position="26"/>
    </location>
</feature>
<gene>
    <name evidence="2" type="ORF">ROV92_19795</name>
</gene>
<evidence type="ECO:0000256" key="1">
    <source>
        <dbReference type="SAM" id="Phobius"/>
    </source>
</evidence>
<dbReference type="EMBL" id="JAVSKO010000009">
    <property type="protein sequence ID" value="MDT3470237.1"/>
    <property type="molecule type" value="Genomic_DNA"/>
</dbReference>